<protein>
    <submittedName>
        <fullName evidence="1">Uncharacterized protein</fullName>
    </submittedName>
</protein>
<reference evidence="1" key="1">
    <citation type="submission" date="2015-06" db="EMBL/GenBank/DDBJ databases">
        <authorList>
            <person name="Joergensen T."/>
        </authorList>
    </citation>
    <scope>NUCLEOTIDE SEQUENCE</scope>
    <source>
        <strain evidence="1">RGFK1229</strain>
    </source>
</reference>
<organism evidence="1">
    <name type="scientific">uncultured prokaryote</name>
    <dbReference type="NCBI Taxonomy" id="198431"/>
    <lineage>
        <taxon>unclassified sequences</taxon>
        <taxon>environmental samples</taxon>
    </lineage>
</organism>
<proteinExistence type="predicted"/>
<name>A0A0H5QLU0_9ZZZZ</name>
<accession>A0A0H5QLU0</accession>
<sequence length="218" mass="23228">MPYGQPHFLFTAFGTMPGGDIWTTGFRTNNTGGNGGLEVLNELTPAVRIAWATAWARSRFGPSPQTTFNGVTGRIIGTSGKTDVVAESLQDPPVLGNTNDTLLPNQCALVVTLQTGQAGRTHRGRMYIPCTGNAISSDGRLPQSVAQSTADGLKNVIEATNDALAAALPTRFRVAVQSSVPPFDQAEVTSVRVGDVVDTQRRRRSSLRENYVEARVAA</sequence>
<evidence type="ECO:0000313" key="1">
    <source>
        <dbReference type="EMBL" id="CRY96717.1"/>
    </source>
</evidence>
<reference evidence="1" key="2">
    <citation type="submission" date="2015-07" db="EMBL/GenBank/DDBJ databases">
        <title>Plasmids, circular viruses and viroids from rat gut.</title>
        <authorList>
            <person name="Jorgensen T.J."/>
            <person name="Hansen M.A."/>
            <person name="Xu Z."/>
            <person name="Tabak M.A."/>
            <person name="Sorensen S.J."/>
            <person name="Hansen L.H."/>
        </authorList>
    </citation>
    <scope>NUCLEOTIDE SEQUENCE</scope>
    <source>
        <strain evidence="1">RGFK1229</strain>
    </source>
</reference>
<dbReference type="EMBL" id="LN853802">
    <property type="protein sequence ID" value="CRY96717.1"/>
    <property type="molecule type" value="Genomic_DNA"/>
</dbReference>
<dbReference type="AlphaFoldDB" id="A0A0H5QLU0"/>